<accession>A0A445F025</accession>
<dbReference type="Gene3D" id="3.30.390.110">
    <property type="match status" value="1"/>
</dbReference>
<protein>
    <submittedName>
        <fullName evidence="2">60S ribosomal protein L28-1</fullName>
    </submittedName>
</protein>
<proteinExistence type="predicted"/>
<dbReference type="GO" id="GO:0005840">
    <property type="term" value="C:ribosome"/>
    <property type="evidence" value="ECO:0007669"/>
    <property type="project" value="UniProtKB-KW"/>
</dbReference>
<name>A0A445F025_GLYSO</name>
<organism evidence="2 3">
    <name type="scientific">Glycine soja</name>
    <name type="common">Wild soybean</name>
    <dbReference type="NCBI Taxonomy" id="3848"/>
    <lineage>
        <taxon>Eukaryota</taxon>
        <taxon>Viridiplantae</taxon>
        <taxon>Streptophyta</taxon>
        <taxon>Embryophyta</taxon>
        <taxon>Tracheophyta</taxon>
        <taxon>Spermatophyta</taxon>
        <taxon>Magnoliopsida</taxon>
        <taxon>eudicotyledons</taxon>
        <taxon>Gunneridae</taxon>
        <taxon>Pentapetalae</taxon>
        <taxon>rosids</taxon>
        <taxon>fabids</taxon>
        <taxon>Fabales</taxon>
        <taxon>Fabaceae</taxon>
        <taxon>Papilionoideae</taxon>
        <taxon>50 kb inversion clade</taxon>
        <taxon>NPAAA clade</taxon>
        <taxon>indigoferoid/millettioid clade</taxon>
        <taxon>Phaseoleae</taxon>
        <taxon>Glycine</taxon>
        <taxon>Glycine subgen. Soja</taxon>
    </lineage>
</organism>
<evidence type="ECO:0000313" key="3">
    <source>
        <dbReference type="Proteomes" id="UP000289340"/>
    </source>
</evidence>
<sequence>MSSIPQHRLLESVADNYYRPDLKKAALARLSAVNRSLRVAKSGVKKRNRQAVKLPILHYYHPFPPFVVCSRNASKDYLKKVDSSYVATQLRYNTGPSFSIDEEDPRPTSSNGTYIMWYQEHVHLGVEERIPEFQEPMDLRSNPFQGGEGMMQSYPPRALDRRL</sequence>
<feature type="region of interest" description="Disordered" evidence="1">
    <location>
        <begin position="139"/>
        <end position="163"/>
    </location>
</feature>
<dbReference type="AlphaFoldDB" id="A0A445F025"/>
<keyword evidence="3" id="KW-1185">Reference proteome</keyword>
<dbReference type="EMBL" id="QZWG01000020">
    <property type="protein sequence ID" value="RZB42173.1"/>
    <property type="molecule type" value="Genomic_DNA"/>
</dbReference>
<keyword evidence="2" id="KW-0689">Ribosomal protein</keyword>
<keyword evidence="2" id="KW-0687">Ribonucleoprotein</keyword>
<reference evidence="2 3" key="1">
    <citation type="submission" date="2018-09" db="EMBL/GenBank/DDBJ databases">
        <title>A high-quality reference genome of wild soybean provides a powerful tool to mine soybean genomes.</title>
        <authorList>
            <person name="Xie M."/>
            <person name="Chung C.Y.L."/>
            <person name="Li M.-W."/>
            <person name="Wong F.-L."/>
            <person name="Chan T.-F."/>
            <person name="Lam H.-M."/>
        </authorList>
    </citation>
    <scope>NUCLEOTIDE SEQUENCE [LARGE SCALE GENOMIC DNA]</scope>
    <source>
        <strain evidence="3">cv. W05</strain>
        <tissue evidence="2">Hypocotyl of etiolated seedlings</tissue>
    </source>
</reference>
<evidence type="ECO:0000256" key="1">
    <source>
        <dbReference type="SAM" id="MobiDB-lite"/>
    </source>
</evidence>
<dbReference type="Proteomes" id="UP000289340">
    <property type="component" value="Chromosome 20"/>
</dbReference>
<gene>
    <name evidence="2" type="ORF">D0Y65_052947</name>
</gene>
<evidence type="ECO:0000313" key="2">
    <source>
        <dbReference type="EMBL" id="RZB42173.1"/>
    </source>
</evidence>
<comment type="caution">
    <text evidence="2">The sequence shown here is derived from an EMBL/GenBank/DDBJ whole genome shotgun (WGS) entry which is preliminary data.</text>
</comment>